<sequence>MLCDAGDSVIIPEWYARLVAVLGEDVLCGISKQDFCKTAMEAVREAYPNDEDIDSRHSRWLELQENLDIGRNENGRPACLAKGRPPPGGEEAHGKKVKTNTDTANAVAVAGESSEMADQQVGITSHQALTVSEIRELTTEQSIKTDVIEQCMERARAYREQFGKTTNKGERMLATVEFMNDIKSLDETY</sequence>
<dbReference type="AlphaFoldDB" id="A0A9W5YPE1"/>
<gene>
    <name evidence="1" type="ORF">AbraCBS73388_004307</name>
</gene>
<organism evidence="1 2">
    <name type="scientific">Aspergillus brasiliensis</name>
    <dbReference type="NCBI Taxonomy" id="319629"/>
    <lineage>
        <taxon>Eukaryota</taxon>
        <taxon>Fungi</taxon>
        <taxon>Dikarya</taxon>
        <taxon>Ascomycota</taxon>
        <taxon>Pezizomycotina</taxon>
        <taxon>Eurotiomycetes</taxon>
        <taxon>Eurotiomycetidae</taxon>
        <taxon>Eurotiales</taxon>
        <taxon>Aspergillaceae</taxon>
        <taxon>Aspergillus</taxon>
        <taxon>Aspergillus subgen. Circumdati</taxon>
    </lineage>
</organism>
<dbReference type="Proteomes" id="UP001143548">
    <property type="component" value="Unassembled WGS sequence"/>
</dbReference>
<comment type="caution">
    <text evidence="1">The sequence shown here is derived from an EMBL/GenBank/DDBJ whole genome shotgun (WGS) entry which is preliminary data.</text>
</comment>
<protein>
    <submittedName>
        <fullName evidence="1">Uncharacterized protein</fullName>
    </submittedName>
</protein>
<proteinExistence type="predicted"/>
<dbReference type="EMBL" id="BROQ01000020">
    <property type="protein sequence ID" value="GKZ19501.1"/>
    <property type="molecule type" value="Genomic_DNA"/>
</dbReference>
<evidence type="ECO:0000313" key="1">
    <source>
        <dbReference type="EMBL" id="GKZ19501.1"/>
    </source>
</evidence>
<accession>A0A9W5YPE1</accession>
<reference evidence="1" key="1">
    <citation type="submission" date="2022-07" db="EMBL/GenBank/DDBJ databases">
        <title>Taxonomy of Aspergillus series Nigri: significant species reduction supported by multi-species coalescent approaches.</title>
        <authorList>
            <person name="Bian C."/>
            <person name="Kusuya Y."/>
            <person name="Sklenar F."/>
            <person name="D'hooge E."/>
            <person name="Yaguchi T."/>
            <person name="Takahashi H."/>
            <person name="Hubka V."/>
        </authorList>
    </citation>
    <scope>NUCLEOTIDE SEQUENCE</scope>
    <source>
        <strain evidence="1">CBS 733.88</strain>
    </source>
</reference>
<evidence type="ECO:0000313" key="2">
    <source>
        <dbReference type="Proteomes" id="UP001143548"/>
    </source>
</evidence>
<name>A0A9W5YPE1_9EURO</name>